<accession>X0W6Z4</accession>
<sequence>MGWYLKAVIATAVTVSVTVSTAFGADGDRARVLLVTGVDHPAHDWQLTTPVIRDILTRERQFSVQVVEQPELLATDMIFDYDVIFLHFRNAKPL</sequence>
<evidence type="ECO:0000313" key="1">
    <source>
        <dbReference type="EMBL" id="GAG19012.1"/>
    </source>
</evidence>
<protein>
    <recommendedName>
        <fullName evidence="2">ThuA-like domain-containing protein</fullName>
    </recommendedName>
</protein>
<dbReference type="InterPro" id="IPR029062">
    <property type="entry name" value="Class_I_gatase-like"/>
</dbReference>
<dbReference type="AlphaFoldDB" id="X0W6Z4"/>
<feature type="non-terminal residue" evidence="1">
    <location>
        <position position="94"/>
    </location>
</feature>
<name>X0W6Z4_9ZZZZ</name>
<gene>
    <name evidence="1" type="ORF">S01H1_47112</name>
</gene>
<comment type="caution">
    <text evidence="1">The sequence shown here is derived from an EMBL/GenBank/DDBJ whole genome shotgun (WGS) entry which is preliminary data.</text>
</comment>
<organism evidence="1">
    <name type="scientific">marine sediment metagenome</name>
    <dbReference type="NCBI Taxonomy" id="412755"/>
    <lineage>
        <taxon>unclassified sequences</taxon>
        <taxon>metagenomes</taxon>
        <taxon>ecological metagenomes</taxon>
    </lineage>
</organism>
<evidence type="ECO:0008006" key="2">
    <source>
        <dbReference type="Google" id="ProtNLM"/>
    </source>
</evidence>
<reference evidence="1" key="1">
    <citation type="journal article" date="2014" name="Front. Microbiol.">
        <title>High frequency of phylogenetically diverse reductive dehalogenase-homologous genes in deep subseafloor sedimentary metagenomes.</title>
        <authorList>
            <person name="Kawai M."/>
            <person name="Futagami T."/>
            <person name="Toyoda A."/>
            <person name="Takaki Y."/>
            <person name="Nishi S."/>
            <person name="Hori S."/>
            <person name="Arai W."/>
            <person name="Tsubouchi T."/>
            <person name="Morono Y."/>
            <person name="Uchiyama I."/>
            <person name="Ito T."/>
            <person name="Fujiyama A."/>
            <person name="Inagaki F."/>
            <person name="Takami H."/>
        </authorList>
    </citation>
    <scope>NUCLEOTIDE SEQUENCE</scope>
    <source>
        <strain evidence="1">Expedition CK06-06</strain>
    </source>
</reference>
<dbReference type="Gene3D" id="3.40.50.880">
    <property type="match status" value="1"/>
</dbReference>
<dbReference type="EMBL" id="BARS01030197">
    <property type="protein sequence ID" value="GAG19012.1"/>
    <property type="molecule type" value="Genomic_DNA"/>
</dbReference>
<proteinExistence type="predicted"/>